<dbReference type="InterPro" id="IPR036282">
    <property type="entry name" value="Glutathione-S-Trfase_C_sf"/>
</dbReference>
<reference evidence="7" key="2">
    <citation type="submission" date="2015-06" db="UniProtKB">
        <authorList>
            <consortium name="EnsemblPlants"/>
        </authorList>
    </citation>
    <scope>IDENTIFICATION</scope>
</reference>
<keyword evidence="1 4" id="KW-0808">Transferase</keyword>
<dbReference type="eggNOG" id="KOG0406">
    <property type="taxonomic scope" value="Eukaryota"/>
</dbReference>
<dbReference type="Gene3D" id="3.40.30.10">
    <property type="entry name" value="Glutaredoxin"/>
    <property type="match status" value="1"/>
</dbReference>
<dbReference type="FunFam" id="1.20.1050.10:FF:000023">
    <property type="entry name" value="Probable glutathione S-transferase GSTU6"/>
    <property type="match status" value="1"/>
</dbReference>
<dbReference type="Pfam" id="PF13410">
    <property type="entry name" value="GST_C_2"/>
    <property type="match status" value="1"/>
</dbReference>
<dbReference type="EC" id="2.5.1.18" evidence="4"/>
<dbReference type="EnsemblPlants" id="ORUFI10G17650.1">
    <property type="protein sequence ID" value="ORUFI10G17650.1"/>
    <property type="gene ID" value="ORUFI10G17650"/>
</dbReference>
<comment type="similarity">
    <text evidence="2">Belongs to the GST superfamily. Tau family.</text>
</comment>
<dbReference type="SFLD" id="SFLDG01152">
    <property type="entry name" value="Main.3:_Omega-_and_Tau-like"/>
    <property type="match status" value="1"/>
</dbReference>
<name>A0A0E0R1Q7_ORYRU</name>
<dbReference type="SUPFAM" id="SSF47616">
    <property type="entry name" value="GST C-terminal domain-like"/>
    <property type="match status" value="1"/>
</dbReference>
<dbReference type="InterPro" id="IPR036249">
    <property type="entry name" value="Thioredoxin-like_sf"/>
</dbReference>
<evidence type="ECO:0000259" key="6">
    <source>
        <dbReference type="PROSITE" id="PS50405"/>
    </source>
</evidence>
<dbReference type="Gramene" id="ORUFI10G17650.1">
    <property type="protein sequence ID" value="ORUFI10G17650.1"/>
    <property type="gene ID" value="ORUFI10G17650"/>
</dbReference>
<dbReference type="OMA" id="KVRSAWL"/>
<dbReference type="PROSITE" id="PS50405">
    <property type="entry name" value="GST_CTER"/>
    <property type="match status" value="1"/>
</dbReference>
<dbReference type="InterPro" id="IPR045074">
    <property type="entry name" value="GST_C_Tau"/>
</dbReference>
<dbReference type="CDD" id="cd03185">
    <property type="entry name" value="GST_C_Tau"/>
    <property type="match status" value="1"/>
</dbReference>
<proteinExistence type="inferred from homology"/>
<dbReference type="PANTHER" id="PTHR11260">
    <property type="entry name" value="GLUTATHIONE S-TRANSFERASE, GST, SUPERFAMILY, GST DOMAIN CONTAINING"/>
    <property type="match status" value="1"/>
</dbReference>
<evidence type="ECO:0000259" key="5">
    <source>
        <dbReference type="PROSITE" id="PS50404"/>
    </source>
</evidence>
<evidence type="ECO:0000313" key="8">
    <source>
        <dbReference type="Proteomes" id="UP000008022"/>
    </source>
</evidence>
<dbReference type="Gene3D" id="1.20.1050.10">
    <property type="match status" value="1"/>
</dbReference>
<feature type="domain" description="GST C-terminal" evidence="6">
    <location>
        <begin position="100"/>
        <end position="234"/>
    </location>
</feature>
<dbReference type="AlphaFoldDB" id="A0A0E0R1Q7"/>
<evidence type="ECO:0000256" key="2">
    <source>
        <dbReference type="ARBA" id="ARBA00025743"/>
    </source>
</evidence>
<feature type="domain" description="GST N-terminal" evidence="5">
    <location>
        <begin position="9"/>
        <end position="88"/>
    </location>
</feature>
<evidence type="ECO:0000313" key="7">
    <source>
        <dbReference type="EnsemblPlants" id="ORUFI10G17650.1"/>
    </source>
</evidence>
<dbReference type="InterPro" id="IPR045073">
    <property type="entry name" value="Omega/Tau-like"/>
</dbReference>
<dbReference type="FunFam" id="3.40.30.10:FF:000044">
    <property type="entry name" value="Glutathione S-transferase GSTU6"/>
    <property type="match status" value="1"/>
</dbReference>
<comment type="function">
    <text evidence="4">Is involved in the conjugation of reduced glutathione to a wide number of exogenous and endogenous hydrophobic electrophiles.</text>
</comment>
<reference evidence="8" key="1">
    <citation type="submission" date="2013-06" db="EMBL/GenBank/DDBJ databases">
        <authorList>
            <person name="Zhao Q."/>
        </authorList>
    </citation>
    <scope>NUCLEOTIDE SEQUENCE</scope>
    <source>
        <strain evidence="8">cv. W1943</strain>
    </source>
</reference>
<comment type="catalytic activity">
    <reaction evidence="3 4">
        <text>RX + glutathione = an S-substituted glutathione + a halide anion + H(+)</text>
        <dbReference type="Rhea" id="RHEA:16437"/>
        <dbReference type="ChEBI" id="CHEBI:15378"/>
        <dbReference type="ChEBI" id="CHEBI:16042"/>
        <dbReference type="ChEBI" id="CHEBI:17792"/>
        <dbReference type="ChEBI" id="CHEBI:57925"/>
        <dbReference type="ChEBI" id="CHEBI:90779"/>
        <dbReference type="EC" id="2.5.1.18"/>
    </reaction>
</comment>
<dbReference type="STRING" id="4529.A0A0E0R1Q7"/>
<dbReference type="PROSITE" id="PS50404">
    <property type="entry name" value="GST_NTER"/>
    <property type="match status" value="1"/>
</dbReference>
<dbReference type="CDD" id="cd03058">
    <property type="entry name" value="GST_N_Tau"/>
    <property type="match status" value="1"/>
</dbReference>
<evidence type="ECO:0000256" key="1">
    <source>
        <dbReference type="ARBA" id="ARBA00022679"/>
    </source>
</evidence>
<dbReference type="SFLD" id="SFLDG00358">
    <property type="entry name" value="Main_(cytGST)"/>
    <property type="match status" value="1"/>
</dbReference>
<dbReference type="SFLD" id="SFLDS00019">
    <property type="entry name" value="Glutathione_Transferase_(cytos"/>
    <property type="match status" value="1"/>
</dbReference>
<dbReference type="InterPro" id="IPR010987">
    <property type="entry name" value="Glutathione-S-Trfase_C-like"/>
</dbReference>
<dbReference type="InterPro" id="IPR040079">
    <property type="entry name" value="Glutathione_S-Trfase"/>
</dbReference>
<dbReference type="PANTHER" id="PTHR11260:SF326">
    <property type="entry name" value="GLUTATHIONE S-TRANSFERASE GSTU6-RELATED"/>
    <property type="match status" value="1"/>
</dbReference>
<dbReference type="InterPro" id="IPR004045">
    <property type="entry name" value="Glutathione_S-Trfase_N"/>
</dbReference>
<accession>A0A0E0R1Q7</accession>
<dbReference type="GO" id="GO:0005829">
    <property type="term" value="C:cytosol"/>
    <property type="evidence" value="ECO:0007669"/>
    <property type="project" value="UniProtKB-SubCell"/>
</dbReference>
<evidence type="ECO:0000256" key="4">
    <source>
        <dbReference type="RuleBase" id="RU369102"/>
    </source>
</evidence>
<dbReference type="Proteomes" id="UP000008022">
    <property type="component" value="Unassembled WGS sequence"/>
</dbReference>
<dbReference type="SUPFAM" id="SSF52833">
    <property type="entry name" value="Thioredoxin-like"/>
    <property type="match status" value="1"/>
</dbReference>
<keyword evidence="8" id="KW-1185">Reference proteome</keyword>
<evidence type="ECO:0000256" key="3">
    <source>
        <dbReference type="ARBA" id="ARBA00047960"/>
    </source>
</evidence>
<keyword evidence="4" id="KW-0963">Cytoplasm</keyword>
<comment type="subcellular location">
    <subcellularLocation>
        <location evidence="4">Cytoplasm</location>
        <location evidence="4">Cytosol</location>
    </subcellularLocation>
</comment>
<dbReference type="Pfam" id="PF02798">
    <property type="entry name" value="GST_N"/>
    <property type="match status" value="1"/>
</dbReference>
<sequence length="242" mass="26264">MPRVGRGGDELKLLGVWDSPYVNRVQIVLNLKGLSYEYVEEDLMNKSDLLLGSNPVHKKVPVLIHNGKPIAESRVIVEYLDEAFAAGAGGSTGASVLPSDPYERAVARFWAAYVDDKVRPAWLAILFGSKTEEERAAAVAQAVAALETLEGAFGECSKGKPFFGGDGVGFVDVVLGGYLGWFTAIDKLIGRRLIDPARTPALAAWEERFRATDAAKGVVPDDADKLLEFRQTLLRWSASKAK</sequence>
<protein>
    <recommendedName>
        <fullName evidence="4">Glutathione S-transferase</fullName>
        <ecNumber evidence="4">2.5.1.18</ecNumber>
    </recommendedName>
</protein>
<dbReference type="GO" id="GO:0004364">
    <property type="term" value="F:glutathione transferase activity"/>
    <property type="evidence" value="ECO:0007669"/>
    <property type="project" value="UniProtKB-UniRule"/>
</dbReference>
<dbReference type="GO" id="GO:0006749">
    <property type="term" value="P:glutathione metabolic process"/>
    <property type="evidence" value="ECO:0007669"/>
    <property type="project" value="InterPro"/>
</dbReference>
<organism evidence="7 8">
    <name type="scientific">Oryza rufipogon</name>
    <name type="common">Brownbeard rice</name>
    <name type="synonym">Asian wild rice</name>
    <dbReference type="NCBI Taxonomy" id="4529"/>
    <lineage>
        <taxon>Eukaryota</taxon>
        <taxon>Viridiplantae</taxon>
        <taxon>Streptophyta</taxon>
        <taxon>Embryophyta</taxon>
        <taxon>Tracheophyta</taxon>
        <taxon>Spermatophyta</taxon>
        <taxon>Magnoliopsida</taxon>
        <taxon>Liliopsida</taxon>
        <taxon>Poales</taxon>
        <taxon>Poaceae</taxon>
        <taxon>BOP clade</taxon>
        <taxon>Oryzoideae</taxon>
        <taxon>Oryzeae</taxon>
        <taxon>Oryzinae</taxon>
        <taxon>Oryza</taxon>
    </lineage>
</organism>
<dbReference type="HOGENOM" id="CLU_011226_18_0_1"/>